<feature type="region of interest" description="Disordered" evidence="1">
    <location>
        <begin position="1"/>
        <end position="103"/>
    </location>
</feature>
<dbReference type="RefSeq" id="XP_007406714.1">
    <property type="nucleotide sequence ID" value="XM_007406652.1"/>
</dbReference>
<sequence>MSAQEYANKLEDIMVQQEDGGENETQQEQSNQPQHKGTNQNDINNPKPNTSSAARTIHGKIRKAKERRVEESENDEDEEGDGNGEGDEDDRNQQVKKKARVSDIEHLINSPVNGGALTGLGKPVEDMNEPVHVELGHKKWIHNIQAAACRFDTNQLKFLKDQYKECRKLKVGN</sequence>
<organism evidence="3">
    <name type="scientific">Melampsora larici-populina (strain 98AG31 / pathotype 3-4-7)</name>
    <name type="common">Poplar leaf rust fungus</name>
    <dbReference type="NCBI Taxonomy" id="747676"/>
    <lineage>
        <taxon>Eukaryota</taxon>
        <taxon>Fungi</taxon>
        <taxon>Dikarya</taxon>
        <taxon>Basidiomycota</taxon>
        <taxon>Pucciniomycotina</taxon>
        <taxon>Pucciniomycetes</taxon>
        <taxon>Pucciniales</taxon>
        <taxon>Melampsoraceae</taxon>
        <taxon>Melampsora</taxon>
    </lineage>
</organism>
<feature type="compositionally biased region" description="Polar residues" evidence="1">
    <location>
        <begin position="23"/>
        <end position="54"/>
    </location>
</feature>
<dbReference type="Proteomes" id="UP000001072">
    <property type="component" value="Unassembled WGS sequence"/>
</dbReference>
<accession>F4RCN0</accession>
<dbReference type="HOGENOM" id="CLU_1547939_0_0_1"/>
<dbReference type="GeneID" id="18922051"/>
<dbReference type="VEuPathDB" id="FungiDB:MELLADRAFT_103693"/>
<evidence type="ECO:0000313" key="2">
    <source>
        <dbReference type="EMBL" id="EGG09660.1"/>
    </source>
</evidence>
<evidence type="ECO:0000256" key="1">
    <source>
        <dbReference type="SAM" id="MobiDB-lite"/>
    </source>
</evidence>
<evidence type="ECO:0000313" key="3">
    <source>
        <dbReference type="Proteomes" id="UP000001072"/>
    </source>
</evidence>
<protein>
    <submittedName>
        <fullName evidence="2">Uncharacterized protein</fullName>
    </submittedName>
</protein>
<dbReference type="KEGG" id="mlr:MELLADRAFT_103693"/>
<keyword evidence="3" id="KW-1185">Reference proteome</keyword>
<feature type="compositionally biased region" description="Acidic residues" evidence="1">
    <location>
        <begin position="72"/>
        <end position="90"/>
    </location>
</feature>
<gene>
    <name evidence="2" type="ORF">MELLADRAFT_103693</name>
</gene>
<dbReference type="AlphaFoldDB" id="F4RCN0"/>
<proteinExistence type="predicted"/>
<dbReference type="EMBL" id="GL883096">
    <property type="protein sequence ID" value="EGG09660.1"/>
    <property type="molecule type" value="Genomic_DNA"/>
</dbReference>
<dbReference type="InParanoid" id="F4RCN0"/>
<reference evidence="3" key="1">
    <citation type="journal article" date="2011" name="Proc. Natl. Acad. Sci. U.S.A.">
        <title>Obligate biotrophy features unraveled by the genomic analysis of rust fungi.</title>
        <authorList>
            <person name="Duplessis S."/>
            <person name="Cuomo C.A."/>
            <person name="Lin Y.-C."/>
            <person name="Aerts A."/>
            <person name="Tisserant E."/>
            <person name="Veneault-Fourrey C."/>
            <person name="Joly D.L."/>
            <person name="Hacquard S."/>
            <person name="Amselem J."/>
            <person name="Cantarel B.L."/>
            <person name="Chiu R."/>
            <person name="Coutinho P.M."/>
            <person name="Feau N."/>
            <person name="Field M."/>
            <person name="Frey P."/>
            <person name="Gelhaye E."/>
            <person name="Goldberg J."/>
            <person name="Grabherr M.G."/>
            <person name="Kodira C.D."/>
            <person name="Kohler A."/>
            <person name="Kuees U."/>
            <person name="Lindquist E.A."/>
            <person name="Lucas S.M."/>
            <person name="Mago R."/>
            <person name="Mauceli E."/>
            <person name="Morin E."/>
            <person name="Murat C."/>
            <person name="Pangilinan J.L."/>
            <person name="Park R."/>
            <person name="Pearson M."/>
            <person name="Quesneville H."/>
            <person name="Rouhier N."/>
            <person name="Sakthikumar S."/>
            <person name="Salamov A.A."/>
            <person name="Schmutz J."/>
            <person name="Selles B."/>
            <person name="Shapiro H."/>
            <person name="Tanguay P."/>
            <person name="Tuskan G.A."/>
            <person name="Henrissat B."/>
            <person name="Van de Peer Y."/>
            <person name="Rouze P."/>
            <person name="Ellis J.G."/>
            <person name="Dodds P.N."/>
            <person name="Schein J.E."/>
            <person name="Zhong S."/>
            <person name="Hamelin R.C."/>
            <person name="Grigoriev I.V."/>
            <person name="Szabo L.J."/>
            <person name="Martin F."/>
        </authorList>
    </citation>
    <scope>NUCLEOTIDE SEQUENCE [LARGE SCALE GENOMIC DNA]</scope>
    <source>
        <strain evidence="3">98AG31 / pathotype 3-4-7</strain>
    </source>
</reference>
<feature type="compositionally biased region" description="Basic residues" evidence="1">
    <location>
        <begin position="57"/>
        <end position="66"/>
    </location>
</feature>
<name>F4RCN0_MELLP</name>